<dbReference type="Pfam" id="PF02690">
    <property type="entry name" value="Na_Pi_cotrans"/>
    <property type="match status" value="2"/>
</dbReference>
<evidence type="ECO:0000313" key="8">
    <source>
        <dbReference type="Proteomes" id="UP000243468"/>
    </source>
</evidence>
<dbReference type="EMBL" id="FMYO01000004">
    <property type="protein sequence ID" value="SDC20916.1"/>
    <property type="molecule type" value="Genomic_DNA"/>
</dbReference>
<dbReference type="GO" id="GO:0005436">
    <property type="term" value="F:sodium:phosphate symporter activity"/>
    <property type="evidence" value="ECO:0007669"/>
    <property type="project" value="InterPro"/>
</dbReference>
<name>A0A1G6JSF2_9GAMM</name>
<evidence type="ECO:0000256" key="3">
    <source>
        <dbReference type="ARBA" id="ARBA00022692"/>
    </source>
</evidence>
<evidence type="ECO:0000256" key="1">
    <source>
        <dbReference type="ARBA" id="ARBA00004651"/>
    </source>
</evidence>
<dbReference type="GO" id="GO:0005886">
    <property type="term" value="C:plasma membrane"/>
    <property type="evidence" value="ECO:0007669"/>
    <property type="project" value="UniProtKB-SubCell"/>
</dbReference>
<proteinExistence type="predicted"/>
<feature type="transmembrane region" description="Helical" evidence="6">
    <location>
        <begin position="178"/>
        <end position="202"/>
    </location>
</feature>
<gene>
    <name evidence="7" type="ORF">SAMN05421732_10436</name>
</gene>
<dbReference type="PANTHER" id="PTHR10010:SF46">
    <property type="entry name" value="SODIUM-DEPENDENT PHOSPHATE TRANSPORT PROTEIN 2B"/>
    <property type="match status" value="1"/>
</dbReference>
<keyword evidence="5 6" id="KW-0472">Membrane</keyword>
<feature type="transmembrane region" description="Helical" evidence="6">
    <location>
        <begin position="42"/>
        <end position="59"/>
    </location>
</feature>
<dbReference type="RefSeq" id="WP_092819545.1">
    <property type="nucleotide sequence ID" value="NZ_BAABKJ010000010.1"/>
</dbReference>
<dbReference type="GO" id="GO:0044341">
    <property type="term" value="P:sodium-dependent phosphate transport"/>
    <property type="evidence" value="ECO:0007669"/>
    <property type="project" value="InterPro"/>
</dbReference>
<dbReference type="AlphaFoldDB" id="A0A1G6JSF2"/>
<feature type="transmembrane region" description="Helical" evidence="6">
    <location>
        <begin position="98"/>
        <end position="120"/>
    </location>
</feature>
<feature type="transmembrane region" description="Helical" evidence="6">
    <location>
        <begin position="5"/>
        <end position="22"/>
    </location>
</feature>
<protein>
    <submittedName>
        <fullName evidence="7">Phosphate:Na+ symporter</fullName>
    </submittedName>
</protein>
<evidence type="ECO:0000256" key="4">
    <source>
        <dbReference type="ARBA" id="ARBA00022989"/>
    </source>
</evidence>
<comment type="subcellular location">
    <subcellularLocation>
        <location evidence="1">Cell membrane</location>
        <topology evidence="1">Multi-pass membrane protein</topology>
    </subcellularLocation>
</comment>
<feature type="transmembrane region" description="Helical" evidence="6">
    <location>
        <begin position="66"/>
        <end position="92"/>
    </location>
</feature>
<keyword evidence="2" id="KW-1003">Cell membrane</keyword>
<feature type="transmembrane region" description="Helical" evidence="6">
    <location>
        <begin position="282"/>
        <end position="304"/>
    </location>
</feature>
<organism evidence="7 8">
    <name type="scientific">Acinetobacter kookii</name>
    <dbReference type="NCBI Taxonomy" id="1226327"/>
    <lineage>
        <taxon>Bacteria</taxon>
        <taxon>Pseudomonadati</taxon>
        <taxon>Pseudomonadota</taxon>
        <taxon>Gammaproteobacteria</taxon>
        <taxon>Moraxellales</taxon>
        <taxon>Moraxellaceae</taxon>
        <taxon>Acinetobacter</taxon>
    </lineage>
</organism>
<feature type="transmembrane region" description="Helical" evidence="6">
    <location>
        <begin position="132"/>
        <end position="149"/>
    </location>
</feature>
<sequence length="525" mass="57945">MLEIIAQLCGGIGLFLIGMILMTDSLKEMAGETLRVWLTKFTGTPLKSLCSGIGLTLIVQSSTATTLATIGFVGAGVLSFTQAIGVIIGANIGTTSTGWMVALLGVKFSIATFALPMIAVGALLKLLTHGRLALSGFVLAGFGLIFFGIEQLQFAMSGLAQQVDLSIFHYDSFGQKLFLVWIGLIMTVLLQSSSAAITATLAALASTAIDLQQALFLVIGQNIGTVATAVLAVIGGSVNAKRTAAVHVIFNLISAVFAFFLLIPLLNWAYRHVQYIAAWDEVVIVAAFHTLFSLLGACIFMPLIHPFNQLICKFLPQKKSGVLEILDESNLEMPSVAIIAAEKVAYQILMQMFEILRRAFQDGVNLSPKELPQLDDEIEHLEFYLEKIVVPEYQQDKQRLTSLLRMMVYIRVLRSDLEGVPYALAIRTQPQIYQVALDFLNLLEHYVIRPDFLENAEKIENFKQEVANLKQWSDEHRAALREEVMQYATLNRLSAARSLKLLAAKRWLDRLIAHTKRLSKVLAER</sequence>
<evidence type="ECO:0000256" key="6">
    <source>
        <dbReference type="SAM" id="Phobius"/>
    </source>
</evidence>
<dbReference type="PANTHER" id="PTHR10010">
    <property type="entry name" value="SOLUTE CARRIER FAMILY 34 SODIUM PHOSPHATE , MEMBER 2-RELATED"/>
    <property type="match status" value="1"/>
</dbReference>
<accession>A0A1G6JSF2</accession>
<feature type="transmembrane region" description="Helical" evidence="6">
    <location>
        <begin position="214"/>
        <end position="238"/>
    </location>
</feature>
<dbReference type="InterPro" id="IPR003841">
    <property type="entry name" value="Na/Pi_transpt"/>
</dbReference>
<keyword evidence="3 6" id="KW-0812">Transmembrane</keyword>
<evidence type="ECO:0000256" key="2">
    <source>
        <dbReference type="ARBA" id="ARBA00022475"/>
    </source>
</evidence>
<feature type="transmembrane region" description="Helical" evidence="6">
    <location>
        <begin position="244"/>
        <end position="270"/>
    </location>
</feature>
<dbReference type="Proteomes" id="UP000243468">
    <property type="component" value="Unassembled WGS sequence"/>
</dbReference>
<keyword evidence="8" id="KW-1185">Reference proteome</keyword>
<keyword evidence="4 6" id="KW-1133">Transmembrane helix</keyword>
<evidence type="ECO:0000256" key="5">
    <source>
        <dbReference type="ARBA" id="ARBA00023136"/>
    </source>
</evidence>
<dbReference type="NCBIfam" id="NF037997">
    <property type="entry name" value="Na_Pi_symport"/>
    <property type="match status" value="1"/>
</dbReference>
<evidence type="ECO:0000313" key="7">
    <source>
        <dbReference type="EMBL" id="SDC20916.1"/>
    </source>
</evidence>
<dbReference type="OrthoDB" id="9763003at2"/>
<reference evidence="8" key="1">
    <citation type="submission" date="2016-09" db="EMBL/GenBank/DDBJ databases">
        <authorList>
            <person name="Varghese N."/>
            <person name="Submissions S."/>
        </authorList>
    </citation>
    <scope>NUCLEOTIDE SEQUENCE [LARGE SCALE GENOMIC DNA]</scope>
    <source>
        <strain evidence="8">ANC 4667</strain>
    </source>
</reference>